<feature type="coiled-coil region" evidence="4">
    <location>
        <begin position="456"/>
        <end position="550"/>
    </location>
</feature>
<dbReference type="PANTHER" id="PTHR31259">
    <property type="entry name" value="ENDOSOME-ASSOCIATED TRAFFICKING REGULATOR 1"/>
    <property type="match status" value="1"/>
</dbReference>
<feature type="compositionally biased region" description="Low complexity" evidence="5">
    <location>
        <begin position="166"/>
        <end position="176"/>
    </location>
</feature>
<dbReference type="FunCoup" id="A0A671G5B4">
    <property type="interactions" value="2946"/>
</dbReference>
<evidence type="ECO:0000256" key="1">
    <source>
        <dbReference type="ARBA" id="ARBA00007791"/>
    </source>
</evidence>
<reference evidence="6 7" key="2">
    <citation type="journal article" date="2018" name="Annu Rev Anim Biosci">
        <title>Bat Biology, Genomes, and the Bat1K Project: To Generate Chromosome-Level Genomes for All Living Bat Species.</title>
        <authorList>
            <person name="Teeling E.C."/>
            <person name="Vernes S.C."/>
            <person name="Davalos L.M."/>
            <person name="Ray D.A."/>
            <person name="Gilbert M.T.P."/>
            <person name="Myers E."/>
        </authorList>
    </citation>
    <scope>NUCLEOTIDE SEQUENCE</scope>
</reference>
<gene>
    <name evidence="6" type="primary">ENTR1</name>
</gene>
<feature type="region of interest" description="Disordered" evidence="5">
    <location>
        <begin position="1"/>
        <end position="265"/>
    </location>
</feature>
<dbReference type="GeneTree" id="ENSGT00390000000560"/>
<reference evidence="6" key="5">
    <citation type="submission" date="2025-09" db="UniProtKB">
        <authorList>
            <consortium name="Ensembl"/>
        </authorList>
    </citation>
    <scope>IDENTIFICATION</scope>
</reference>
<proteinExistence type="inferred from homology"/>
<keyword evidence="7" id="KW-1185">Reference proteome</keyword>
<organism evidence="6 7">
    <name type="scientific">Rhinolophus ferrumequinum</name>
    <name type="common">Greater horseshoe bat</name>
    <dbReference type="NCBI Taxonomy" id="59479"/>
    <lineage>
        <taxon>Eukaryota</taxon>
        <taxon>Metazoa</taxon>
        <taxon>Chordata</taxon>
        <taxon>Craniata</taxon>
        <taxon>Vertebrata</taxon>
        <taxon>Euteleostomi</taxon>
        <taxon>Mammalia</taxon>
        <taxon>Eutheria</taxon>
        <taxon>Laurasiatheria</taxon>
        <taxon>Chiroptera</taxon>
        <taxon>Yinpterochiroptera</taxon>
        <taxon>Rhinolophoidea</taxon>
        <taxon>Rhinolophidae</taxon>
        <taxon>Rhinolophinae</taxon>
        <taxon>Rhinolophus</taxon>
    </lineage>
</organism>
<dbReference type="GO" id="GO:0005769">
    <property type="term" value="C:early endosome"/>
    <property type="evidence" value="ECO:0007669"/>
    <property type="project" value="TreeGrafter"/>
</dbReference>
<dbReference type="GO" id="GO:0045724">
    <property type="term" value="P:positive regulation of cilium assembly"/>
    <property type="evidence" value="ECO:0007669"/>
    <property type="project" value="TreeGrafter"/>
</dbReference>
<dbReference type="Ensembl" id="ENSRFET00010032543.1">
    <property type="protein sequence ID" value="ENSRFEP00010029997.1"/>
    <property type="gene ID" value="ENSRFEG00010019890.1"/>
</dbReference>
<dbReference type="Proteomes" id="UP000472240">
    <property type="component" value="Chromosome 12"/>
</dbReference>
<evidence type="ECO:0000256" key="4">
    <source>
        <dbReference type="SAM" id="Coils"/>
    </source>
</evidence>
<dbReference type="GO" id="GO:0055037">
    <property type="term" value="C:recycling endosome"/>
    <property type="evidence" value="ECO:0007669"/>
    <property type="project" value="TreeGrafter"/>
</dbReference>
<dbReference type="InterPro" id="IPR026757">
    <property type="entry name" value="ENTR1"/>
</dbReference>
<evidence type="ECO:0000256" key="3">
    <source>
        <dbReference type="ARBA" id="ARBA00023054"/>
    </source>
</evidence>
<feature type="compositionally biased region" description="Low complexity" evidence="5">
    <location>
        <begin position="53"/>
        <end position="70"/>
    </location>
</feature>
<dbReference type="GO" id="GO:0030496">
    <property type="term" value="C:midbody"/>
    <property type="evidence" value="ECO:0007669"/>
    <property type="project" value="TreeGrafter"/>
</dbReference>
<accession>A0A671G5B4</accession>
<feature type="compositionally biased region" description="Low complexity" evidence="5">
    <location>
        <begin position="185"/>
        <end position="198"/>
    </location>
</feature>
<feature type="compositionally biased region" description="Low complexity" evidence="5">
    <location>
        <begin position="250"/>
        <end position="264"/>
    </location>
</feature>
<dbReference type="GO" id="GO:0032465">
    <property type="term" value="P:regulation of cytokinesis"/>
    <property type="evidence" value="ECO:0007669"/>
    <property type="project" value="TreeGrafter"/>
</dbReference>
<feature type="compositionally biased region" description="Basic and acidic residues" evidence="5">
    <location>
        <begin position="222"/>
        <end position="231"/>
    </location>
</feature>
<sequence>MNVAVGEGQAWPPGGGRWGRKPPAVKWRGGARPSGRTGSARTEAASARPQEPARPAGSASRGHAAARPAGIHVTSDDPVGPGGEGGRGPSRRGEERRMRLGARGARQGSVPVACGTGSGSRSPSPTTRRRVWARGRQRRSVPRHASRPRARPRPGRPPLTSAARGPTSASPAAVVSPPAPPPPSCVSTHPSAVTSGPAPDAPPPRRRSAAVGRSLPVLGAEAGERGSERRPSGGRRGGRVGPRPGRSRGHGAAAAGLGRAGAAGPTAMAGYARRPGVTPLSRARSLVIPDDDKLEELEEANPFSFKEFLKTKNVSLSKEDTANSRLYAKEATRHSLGLDRNSPTCQTVGFGLEYQQPFFEDPTGAGNLLDEAEDEDDGWNGAYLPSAVEQSHSARVAASPSPCSTYVSFFSSPSELVGPESLPPWTLSDSDSRASPAGSPGADFAAHGESLGDRHLRTLQISYEALKDENSKLRRKLTEVQSFSEAQTEMVRTLERKLEAKMIKEESDYHDLESVVQQVEQNLELMTKRAVKAENHVMKLKQEINLLQAQVCNFKRENEALRSGQGASLMVVKQNTDVALQNLRAVMDNSRASIKQLVSGAETLNLVAEILKSIDRISEIKEEKES</sequence>
<dbReference type="PANTHER" id="PTHR31259:SF3">
    <property type="entry name" value="ENDOSOME-ASSOCIATED-TRAFFICKING REGULATOR 1"/>
    <property type="match status" value="1"/>
</dbReference>
<evidence type="ECO:0000313" key="7">
    <source>
        <dbReference type="Proteomes" id="UP000472240"/>
    </source>
</evidence>
<reference evidence="6 7" key="1">
    <citation type="journal article" date="2015" name="Annu Rev Anim Biosci">
        <title>The Genome 10K Project: a way forward.</title>
        <authorList>
            <person name="Koepfli K.P."/>
            <person name="Paten B."/>
            <person name="O'Brien S.J."/>
            <person name="Koepfli K.P."/>
            <person name="Paten B."/>
            <person name="Antunes A."/>
            <person name="Belov K."/>
            <person name="Bustamante C."/>
            <person name="Castoe T.A."/>
            <person name="Clawson H."/>
            <person name="Crawford A.J."/>
            <person name="Diekhans M."/>
            <person name="Distel D."/>
            <person name="Durbin R."/>
            <person name="Earl D."/>
            <person name="Fujita M.K."/>
            <person name="Gamble T."/>
            <person name="Georges A."/>
            <person name="Gemmell N."/>
            <person name="Gilbert M.T."/>
            <person name="Graves J.M."/>
            <person name="Green R.E."/>
            <person name="Hickey G."/>
            <person name="Jarvis E.D."/>
            <person name="Johnson W."/>
            <person name="Komissarov A."/>
            <person name="Korf I."/>
            <person name="Kuhn R."/>
            <person name="Larkin D.M."/>
            <person name="Lewin H."/>
            <person name="Lopez J.V."/>
            <person name="Ma J."/>
            <person name="Marques-Bonet T."/>
            <person name="Miller W."/>
            <person name="Murphy R."/>
            <person name="Pevzner P."/>
            <person name="Shapiro B."/>
            <person name="Steiner C."/>
            <person name="Tamazian G."/>
            <person name="Venkatesh B."/>
            <person name="Wang J."/>
            <person name="Wayne R."/>
            <person name="Wiley E."/>
            <person name="Yang H."/>
            <person name="Zhang G."/>
            <person name="Haussler D."/>
            <person name="Ryder O."/>
            <person name="O'Brien S.J."/>
        </authorList>
    </citation>
    <scope>NUCLEOTIDE SEQUENCE</scope>
</reference>
<comment type="similarity">
    <text evidence="1">Belongs to the ENTR1 family.</text>
</comment>
<dbReference type="GO" id="GO:0005813">
    <property type="term" value="C:centrosome"/>
    <property type="evidence" value="ECO:0007669"/>
    <property type="project" value="TreeGrafter"/>
</dbReference>
<evidence type="ECO:0000256" key="5">
    <source>
        <dbReference type="SAM" id="MobiDB-lite"/>
    </source>
</evidence>
<name>A0A671G5B4_RHIFE</name>
<reference evidence="6" key="4">
    <citation type="submission" date="2025-08" db="UniProtKB">
        <authorList>
            <consortium name="Ensembl"/>
        </authorList>
    </citation>
    <scope>IDENTIFICATION</scope>
</reference>
<protein>
    <recommendedName>
        <fullName evidence="2">Endosome-associated-trafficking regulator 1</fullName>
    </recommendedName>
</protein>
<evidence type="ECO:0000313" key="6">
    <source>
        <dbReference type="Ensembl" id="ENSRFEP00010029997.1"/>
    </source>
</evidence>
<dbReference type="AlphaFoldDB" id="A0A671G5B4"/>
<keyword evidence="3 4" id="KW-0175">Coiled coil</keyword>
<reference evidence="7" key="3">
    <citation type="submission" date="2018-12" db="EMBL/GenBank/DDBJ databases">
        <title>G10K-VGP greater horseshoe bat female genome, primary haplotype.</title>
        <authorList>
            <person name="Teeling E."/>
            <person name="Myers G."/>
            <person name="Vernes S."/>
            <person name="Pippel M."/>
            <person name="Winkler S."/>
            <person name="Fedrigo O."/>
            <person name="Rhie A."/>
            <person name="Koren S."/>
            <person name="Phillippy A."/>
            <person name="Lewin H."/>
            <person name="Damas J."/>
            <person name="Howe K."/>
            <person name="Mountcastle J."/>
            <person name="Jarvis E.D."/>
        </authorList>
    </citation>
    <scope>NUCLEOTIDE SEQUENCE [LARGE SCALE GENOMIC DNA]</scope>
</reference>
<evidence type="ECO:0000256" key="2">
    <source>
        <dbReference type="ARBA" id="ARBA00016007"/>
    </source>
</evidence>
<dbReference type="InParanoid" id="A0A671G5B4"/>
<dbReference type="GO" id="GO:1903566">
    <property type="term" value="P:positive regulation of protein localization to cilium"/>
    <property type="evidence" value="ECO:0007669"/>
    <property type="project" value="TreeGrafter"/>
</dbReference>
<feature type="region of interest" description="Disordered" evidence="5">
    <location>
        <begin position="415"/>
        <end position="449"/>
    </location>
</feature>
<dbReference type="GO" id="GO:0036064">
    <property type="term" value="C:ciliary basal body"/>
    <property type="evidence" value="ECO:0007669"/>
    <property type="project" value="TreeGrafter"/>
</dbReference>
<feature type="compositionally biased region" description="Basic residues" evidence="5">
    <location>
        <begin position="127"/>
        <end position="154"/>
    </location>
</feature>